<evidence type="ECO:0000259" key="9">
    <source>
        <dbReference type="PROSITE" id="PS50146"/>
    </source>
</evidence>
<evidence type="ECO:0000256" key="5">
    <source>
        <dbReference type="ARBA" id="ARBA00022777"/>
    </source>
</evidence>
<keyword evidence="7" id="KW-0444">Lipid biosynthesis</keyword>
<dbReference type="Gene3D" id="3.40.50.10330">
    <property type="entry name" value="Probable inorganic polyphosphate/atp-NAD kinase, domain 1"/>
    <property type="match status" value="1"/>
</dbReference>
<dbReference type="Pfam" id="PF00781">
    <property type="entry name" value="DAGK_cat"/>
    <property type="match status" value="1"/>
</dbReference>
<dbReference type="GO" id="GO:0005524">
    <property type="term" value="F:ATP binding"/>
    <property type="evidence" value="ECO:0007669"/>
    <property type="project" value="UniProtKB-KW"/>
</dbReference>
<organism evidence="10 11">
    <name type="scientific">Microlunatus parietis</name>
    <dbReference type="NCBI Taxonomy" id="682979"/>
    <lineage>
        <taxon>Bacteria</taxon>
        <taxon>Bacillati</taxon>
        <taxon>Actinomycetota</taxon>
        <taxon>Actinomycetes</taxon>
        <taxon>Propionibacteriales</taxon>
        <taxon>Propionibacteriaceae</taxon>
        <taxon>Microlunatus</taxon>
    </lineage>
</organism>
<keyword evidence="7" id="KW-0443">Lipid metabolism</keyword>
<evidence type="ECO:0000256" key="7">
    <source>
        <dbReference type="ARBA" id="ARBA00023209"/>
    </source>
</evidence>
<evidence type="ECO:0000313" key="11">
    <source>
        <dbReference type="Proteomes" id="UP000569914"/>
    </source>
</evidence>
<keyword evidence="5 10" id="KW-0418">Kinase</keyword>
<dbReference type="SUPFAM" id="SSF111331">
    <property type="entry name" value="NAD kinase/diacylglycerol kinase-like"/>
    <property type="match status" value="1"/>
</dbReference>
<dbReference type="Proteomes" id="UP000569914">
    <property type="component" value="Unassembled WGS sequence"/>
</dbReference>
<keyword evidence="6" id="KW-0067">ATP-binding</keyword>
<dbReference type="EMBL" id="JACCBU010000001">
    <property type="protein sequence ID" value="NYE75014.1"/>
    <property type="molecule type" value="Genomic_DNA"/>
</dbReference>
<evidence type="ECO:0000256" key="3">
    <source>
        <dbReference type="ARBA" id="ARBA00022679"/>
    </source>
</evidence>
<evidence type="ECO:0000256" key="8">
    <source>
        <dbReference type="ARBA" id="ARBA00023264"/>
    </source>
</evidence>
<sequence length="307" mass="32994">MTEQDHRERTERRAAVVINATKIDDALERLLRQRFVDAGWAEPLWLETTPDDPGRAMTAEAVEAGVDLVVAAGGDGTIRVVIAGLVGSDIPVALLAAGTVNLLARNLDIPLRLEDAIEVALGDQERTIDLIKLTADDGEPDHFAVMAGIGTDAAIMEEADADLKKSIGPAAYAVAAARNLGRKPLRTKITIDDGPTVRRRSVLCVVGNVGEVPGLVSLIPEARLDDGRLDLLVASPRRLGDWITAFVRVLLRRHHEDANLDHWTGHRVEITVPAPEAYQLDGDTEGEASRLVAEVVPAAVRVKTPPS</sequence>
<keyword evidence="7" id="KW-0594">Phospholipid biosynthesis</keyword>
<evidence type="ECO:0000313" key="10">
    <source>
        <dbReference type="EMBL" id="NYE75014.1"/>
    </source>
</evidence>
<dbReference type="AlphaFoldDB" id="A0A7Y9LCM9"/>
<dbReference type="Gene3D" id="2.60.200.40">
    <property type="match status" value="1"/>
</dbReference>
<dbReference type="GO" id="GO:0016301">
    <property type="term" value="F:kinase activity"/>
    <property type="evidence" value="ECO:0007669"/>
    <property type="project" value="UniProtKB-KW"/>
</dbReference>
<keyword evidence="3" id="KW-0808">Transferase</keyword>
<dbReference type="PROSITE" id="PS50146">
    <property type="entry name" value="DAGK"/>
    <property type="match status" value="1"/>
</dbReference>
<dbReference type="PANTHER" id="PTHR12358">
    <property type="entry name" value="SPHINGOSINE KINASE"/>
    <property type="match status" value="1"/>
</dbReference>
<keyword evidence="4" id="KW-0547">Nucleotide-binding</keyword>
<proteinExistence type="inferred from homology"/>
<keyword evidence="11" id="KW-1185">Reference proteome</keyword>
<dbReference type="InterPro" id="IPR045540">
    <property type="entry name" value="YegS/DAGK_C"/>
</dbReference>
<dbReference type="Pfam" id="PF19279">
    <property type="entry name" value="YegS_C"/>
    <property type="match status" value="1"/>
</dbReference>
<dbReference type="InterPro" id="IPR050187">
    <property type="entry name" value="Lipid_Phosphate_FormReg"/>
</dbReference>
<evidence type="ECO:0000256" key="4">
    <source>
        <dbReference type="ARBA" id="ARBA00022741"/>
    </source>
</evidence>
<feature type="domain" description="DAGKc" evidence="9">
    <location>
        <begin position="9"/>
        <end position="137"/>
    </location>
</feature>
<dbReference type="GO" id="GO:0008654">
    <property type="term" value="P:phospholipid biosynthetic process"/>
    <property type="evidence" value="ECO:0007669"/>
    <property type="project" value="UniProtKB-KW"/>
</dbReference>
<comment type="cofactor">
    <cofactor evidence="1">
        <name>Mg(2+)</name>
        <dbReference type="ChEBI" id="CHEBI:18420"/>
    </cofactor>
</comment>
<accession>A0A7Y9LCM9</accession>
<dbReference type="InterPro" id="IPR017438">
    <property type="entry name" value="ATP-NAD_kinase_N"/>
</dbReference>
<dbReference type="RefSeq" id="WP_179757590.1">
    <property type="nucleotide sequence ID" value="NZ_JACCBU010000001.1"/>
</dbReference>
<dbReference type="InterPro" id="IPR001206">
    <property type="entry name" value="Diacylglycerol_kinase_cat_dom"/>
</dbReference>
<gene>
    <name evidence="10" type="ORF">BKA15_006343</name>
</gene>
<dbReference type="SMART" id="SM00046">
    <property type="entry name" value="DAGKc"/>
    <property type="match status" value="1"/>
</dbReference>
<evidence type="ECO:0000256" key="2">
    <source>
        <dbReference type="ARBA" id="ARBA00005983"/>
    </source>
</evidence>
<comment type="similarity">
    <text evidence="2">Belongs to the diacylglycerol/lipid kinase family.</text>
</comment>
<name>A0A7Y9LCM9_9ACTN</name>
<dbReference type="PANTHER" id="PTHR12358:SF54">
    <property type="entry name" value="SPHINGOSINE KINASE RELATED PROTEIN"/>
    <property type="match status" value="1"/>
</dbReference>
<protein>
    <submittedName>
        <fullName evidence="10">Diacylglycerol kinase family enzyme</fullName>
    </submittedName>
</protein>
<keyword evidence="8" id="KW-1208">Phospholipid metabolism</keyword>
<dbReference type="InterPro" id="IPR016064">
    <property type="entry name" value="NAD/diacylglycerol_kinase_sf"/>
</dbReference>
<evidence type="ECO:0000256" key="1">
    <source>
        <dbReference type="ARBA" id="ARBA00001946"/>
    </source>
</evidence>
<comment type="caution">
    <text evidence="10">The sequence shown here is derived from an EMBL/GenBank/DDBJ whole genome shotgun (WGS) entry which is preliminary data.</text>
</comment>
<evidence type="ECO:0000256" key="6">
    <source>
        <dbReference type="ARBA" id="ARBA00022840"/>
    </source>
</evidence>
<reference evidence="10 11" key="1">
    <citation type="submission" date="2020-07" db="EMBL/GenBank/DDBJ databases">
        <title>Sequencing the genomes of 1000 actinobacteria strains.</title>
        <authorList>
            <person name="Klenk H.-P."/>
        </authorList>
    </citation>
    <scope>NUCLEOTIDE SEQUENCE [LARGE SCALE GENOMIC DNA]</scope>
    <source>
        <strain evidence="10 11">DSM 22083</strain>
    </source>
</reference>